<gene>
    <name evidence="1" type="ORF">METZ01_LOCUS265843</name>
</gene>
<proteinExistence type="predicted"/>
<accession>A0A382JML8</accession>
<dbReference type="AlphaFoldDB" id="A0A382JML8"/>
<sequence>MITIFKQLTSYIREFKLPACSFP</sequence>
<name>A0A382JML8_9ZZZZ</name>
<dbReference type="EMBL" id="UINC01075118">
    <property type="protein sequence ID" value="SVC12989.1"/>
    <property type="molecule type" value="Genomic_DNA"/>
</dbReference>
<reference evidence="1" key="1">
    <citation type="submission" date="2018-05" db="EMBL/GenBank/DDBJ databases">
        <authorList>
            <person name="Lanie J.A."/>
            <person name="Ng W.-L."/>
            <person name="Kazmierczak K.M."/>
            <person name="Andrzejewski T.M."/>
            <person name="Davidsen T.M."/>
            <person name="Wayne K.J."/>
            <person name="Tettelin H."/>
            <person name="Glass J.I."/>
            <person name="Rusch D."/>
            <person name="Podicherti R."/>
            <person name="Tsui H.-C.T."/>
            <person name="Winkler M.E."/>
        </authorList>
    </citation>
    <scope>NUCLEOTIDE SEQUENCE</scope>
</reference>
<evidence type="ECO:0000313" key="1">
    <source>
        <dbReference type="EMBL" id="SVC12989.1"/>
    </source>
</evidence>
<protein>
    <submittedName>
        <fullName evidence="1">Uncharacterized protein</fullName>
    </submittedName>
</protein>
<feature type="non-terminal residue" evidence="1">
    <location>
        <position position="23"/>
    </location>
</feature>
<organism evidence="1">
    <name type="scientific">marine metagenome</name>
    <dbReference type="NCBI Taxonomy" id="408172"/>
    <lineage>
        <taxon>unclassified sequences</taxon>
        <taxon>metagenomes</taxon>
        <taxon>ecological metagenomes</taxon>
    </lineage>
</organism>